<evidence type="ECO:0000256" key="1">
    <source>
        <dbReference type="SAM" id="MobiDB-lite"/>
    </source>
</evidence>
<evidence type="ECO:0000313" key="5">
    <source>
        <dbReference type="Proteomes" id="UP000298663"/>
    </source>
</evidence>
<dbReference type="InterPro" id="IPR000387">
    <property type="entry name" value="Tyr_Pase_dom"/>
</dbReference>
<feature type="compositionally biased region" description="Basic residues" evidence="1">
    <location>
        <begin position="22"/>
        <end position="35"/>
    </location>
</feature>
<dbReference type="SMART" id="SM00404">
    <property type="entry name" value="PTPc_motif"/>
    <property type="match status" value="1"/>
</dbReference>
<evidence type="ECO:0008006" key="6">
    <source>
        <dbReference type="Google" id="ProtNLM"/>
    </source>
</evidence>
<accession>A0A4U5LPI2</accession>
<name>A0A4U5LPI2_STECR</name>
<dbReference type="AlphaFoldDB" id="A0A4U5LPI2"/>
<dbReference type="OrthoDB" id="6144703at2759"/>
<dbReference type="EMBL" id="AZBU02000014">
    <property type="protein sequence ID" value="TKR57823.1"/>
    <property type="molecule type" value="Genomic_DNA"/>
</dbReference>
<dbReference type="CDD" id="cd00047">
    <property type="entry name" value="PTPc"/>
    <property type="match status" value="1"/>
</dbReference>
<dbReference type="SMART" id="SM00194">
    <property type="entry name" value="PTPc"/>
    <property type="match status" value="1"/>
</dbReference>
<evidence type="ECO:0000313" key="4">
    <source>
        <dbReference type="EMBL" id="TKR57823.1"/>
    </source>
</evidence>
<dbReference type="PROSITE" id="PS50056">
    <property type="entry name" value="TYR_PHOSPHATASE_2"/>
    <property type="match status" value="1"/>
</dbReference>
<dbReference type="STRING" id="34508.A0A4U5LPI2"/>
<dbReference type="SUPFAM" id="SSF52799">
    <property type="entry name" value="(Phosphotyrosine protein) phosphatases II"/>
    <property type="match status" value="1"/>
</dbReference>
<dbReference type="Proteomes" id="UP000298663">
    <property type="component" value="Unassembled WGS sequence"/>
</dbReference>
<proteinExistence type="predicted"/>
<dbReference type="PROSITE" id="PS00383">
    <property type="entry name" value="TYR_PHOSPHATASE_1"/>
    <property type="match status" value="1"/>
</dbReference>
<dbReference type="InterPro" id="IPR016130">
    <property type="entry name" value="Tyr_Pase_AS"/>
</dbReference>
<gene>
    <name evidence="4" type="ORF">L596_030471</name>
</gene>
<protein>
    <recommendedName>
        <fullName evidence="6">Tyrosine-protein phosphatase domain-containing protein</fullName>
    </recommendedName>
</protein>
<evidence type="ECO:0000259" key="3">
    <source>
        <dbReference type="PROSITE" id="PS50056"/>
    </source>
</evidence>
<dbReference type="InterPro" id="IPR052782">
    <property type="entry name" value="Oocyte-zygote_transition_reg"/>
</dbReference>
<feature type="compositionally biased region" description="Basic and acidic residues" evidence="1">
    <location>
        <begin position="36"/>
        <end position="55"/>
    </location>
</feature>
<dbReference type="PROSITE" id="PS50055">
    <property type="entry name" value="TYR_PHOSPHATASE_PTP"/>
    <property type="match status" value="1"/>
</dbReference>
<reference evidence="4 5" key="2">
    <citation type="journal article" date="2019" name="G3 (Bethesda)">
        <title>Hybrid Assembly of the Genome of the Entomopathogenic Nematode Steinernema carpocapsae Identifies the X-Chromosome.</title>
        <authorList>
            <person name="Serra L."/>
            <person name="Macchietto M."/>
            <person name="Macias-Munoz A."/>
            <person name="McGill C.J."/>
            <person name="Rodriguez I.M."/>
            <person name="Rodriguez B."/>
            <person name="Murad R."/>
            <person name="Mortazavi A."/>
        </authorList>
    </citation>
    <scope>NUCLEOTIDE SEQUENCE [LARGE SCALE GENOMIC DNA]</scope>
    <source>
        <strain evidence="4 5">ALL</strain>
    </source>
</reference>
<feature type="region of interest" description="Disordered" evidence="1">
    <location>
        <begin position="1"/>
        <end position="64"/>
    </location>
</feature>
<dbReference type="PRINTS" id="PR00700">
    <property type="entry name" value="PRTYPHPHTASE"/>
</dbReference>
<reference evidence="4 5" key="1">
    <citation type="journal article" date="2015" name="Genome Biol.">
        <title>Comparative genomics of Steinernema reveals deeply conserved gene regulatory networks.</title>
        <authorList>
            <person name="Dillman A.R."/>
            <person name="Macchietto M."/>
            <person name="Porter C.F."/>
            <person name="Rogers A."/>
            <person name="Williams B."/>
            <person name="Antoshechkin I."/>
            <person name="Lee M.M."/>
            <person name="Goodwin Z."/>
            <person name="Lu X."/>
            <person name="Lewis E.E."/>
            <person name="Goodrich-Blair H."/>
            <person name="Stock S.P."/>
            <person name="Adams B.J."/>
            <person name="Sternberg P.W."/>
            <person name="Mortazavi A."/>
        </authorList>
    </citation>
    <scope>NUCLEOTIDE SEQUENCE [LARGE SCALE GENOMIC DNA]</scope>
    <source>
        <strain evidence="4 5">ALL</strain>
    </source>
</reference>
<dbReference type="InterPro" id="IPR000242">
    <property type="entry name" value="PTP_cat"/>
</dbReference>
<comment type="caution">
    <text evidence="4">The sequence shown here is derived from an EMBL/GenBank/DDBJ whole genome shotgun (WGS) entry which is preliminary data.</text>
</comment>
<dbReference type="Gene3D" id="3.90.190.10">
    <property type="entry name" value="Protein tyrosine phosphatase superfamily"/>
    <property type="match status" value="1"/>
</dbReference>
<sequence>MKMERKKQSAIKSIDDDSVNSKTKKKNGRQSMAKKVKNELEVDRTFEESGTETKRGSLSSKQIKRKRSICGQKITPSAQVAMSTFLTSTTTTGVDCLRKDFAELKTYVPPNYDHSVYKEHAARNRYKDVVCLDATRVVLTQNVPPEHDYIHANWIKMEHVDKKFIAAQGPLENTISDFWRMIHQENAVTILMLCKIEECGKVKCAQYWPTEQGSYKTYGSMFVNNKKLRFRSSLVENDDKTIIYTLEVLPEGCSNSVITKLYYYQEWPDRGVPGSCLSVLRLIKYIDTAGPCVVHCSAGIGRTGTIIAIETGVQRLLKGNQVNIKDIVIQLRNQRASSVQTEAQYIFVHVCLLNYIMLKMPNMKNREAVVRFQDKVDTANMA</sequence>
<dbReference type="PANTHER" id="PTHR46163">
    <property type="entry name" value="TYROSINE-PROTEIN PHOSPHATASE-RELATED"/>
    <property type="match status" value="1"/>
</dbReference>
<organism evidence="4 5">
    <name type="scientific">Steinernema carpocapsae</name>
    <name type="common">Entomopathogenic nematode</name>
    <dbReference type="NCBI Taxonomy" id="34508"/>
    <lineage>
        <taxon>Eukaryota</taxon>
        <taxon>Metazoa</taxon>
        <taxon>Ecdysozoa</taxon>
        <taxon>Nematoda</taxon>
        <taxon>Chromadorea</taxon>
        <taxon>Rhabditida</taxon>
        <taxon>Tylenchina</taxon>
        <taxon>Panagrolaimomorpha</taxon>
        <taxon>Strongyloidoidea</taxon>
        <taxon>Steinernematidae</taxon>
        <taxon>Steinernema</taxon>
    </lineage>
</organism>
<keyword evidence="5" id="KW-1185">Reference proteome</keyword>
<feature type="domain" description="Tyrosine-protein phosphatase" evidence="2">
    <location>
        <begin position="97"/>
        <end position="355"/>
    </location>
</feature>
<evidence type="ECO:0000259" key="2">
    <source>
        <dbReference type="PROSITE" id="PS50055"/>
    </source>
</evidence>
<feature type="domain" description="Tyrosine specific protein phosphatases" evidence="3">
    <location>
        <begin position="277"/>
        <end position="346"/>
    </location>
</feature>
<dbReference type="GO" id="GO:0004725">
    <property type="term" value="F:protein tyrosine phosphatase activity"/>
    <property type="evidence" value="ECO:0007669"/>
    <property type="project" value="InterPro"/>
</dbReference>
<dbReference type="InterPro" id="IPR029021">
    <property type="entry name" value="Prot-tyrosine_phosphatase-like"/>
</dbReference>
<dbReference type="Pfam" id="PF00102">
    <property type="entry name" value="Y_phosphatase"/>
    <property type="match status" value="1"/>
</dbReference>
<dbReference type="InterPro" id="IPR003595">
    <property type="entry name" value="Tyr_Pase_cat"/>
</dbReference>